<dbReference type="InterPro" id="IPR036188">
    <property type="entry name" value="FAD/NAD-bd_sf"/>
</dbReference>
<organism evidence="13 14">
    <name type="scientific">Ascodesmis nigricans</name>
    <dbReference type="NCBI Taxonomy" id="341454"/>
    <lineage>
        <taxon>Eukaryota</taxon>
        <taxon>Fungi</taxon>
        <taxon>Dikarya</taxon>
        <taxon>Ascomycota</taxon>
        <taxon>Pezizomycotina</taxon>
        <taxon>Pezizomycetes</taxon>
        <taxon>Pezizales</taxon>
        <taxon>Ascodesmidaceae</taxon>
        <taxon>Ascodesmis</taxon>
    </lineage>
</organism>
<sequence>MLHPPPTLSALRSSTARRLLRRTPTTLIRRVSLEADNSIPDEPHESIQSIGIIGGGISGLASAWYLSKFAPDVPVTLIEKSGRLGGWIRSKKVGHERGTVRFDMGPRTLRPWSSAGLGTLDMIRQLDLQDEMVLVPKTAPAAKERYIYYPDRLNRLPSSIPTFFTSLRLPIMKGIFTSLIPEYFKPKRPATLTDESVGSFITRRFSRPLAENVVSAALHGIYAGDVDKLSMKSLFPKIWRDEEKHGSIGKGLIAREKAKPIDDVVFNDALRIPNRKFMWGLRGVVMYCFKQGMETLTKAIERDLRSSENVTIVTEAEVDKIKWDGEYFSLDSPSHFATPHKFTHLISTLPAPYTSRLLPSPVSPLSLIPLTTVLVVNLYYHSPSLLPITGFGYLLPKTVPASQNPHQALGVIFDSDVYRKFDEPGTKLTVMLGGHHWDGLSEAELREKEEKAVEMAVETLRIQVGGGFVTEEPAAVNKGLMRGCIPQYTVGHEERCIQARGELEERFGGRLAVVGSSYKGVGVSDCIRMARELAVKWAREGEGTGLEDVEKRWAVRQRVVW</sequence>
<keyword evidence="7 11" id="KW-0560">Oxidoreductase</keyword>
<gene>
    <name evidence="13" type="ORF">EX30DRAFT_355955</name>
</gene>
<dbReference type="OrthoDB" id="438553at2759"/>
<comment type="catalytic activity">
    <reaction evidence="10 11">
        <text>protoporphyrinogen IX + 3 O2 = protoporphyrin IX + 3 H2O2</text>
        <dbReference type="Rhea" id="RHEA:25576"/>
        <dbReference type="ChEBI" id="CHEBI:15379"/>
        <dbReference type="ChEBI" id="CHEBI:16240"/>
        <dbReference type="ChEBI" id="CHEBI:57306"/>
        <dbReference type="ChEBI" id="CHEBI:57307"/>
        <dbReference type="EC" id="1.3.3.4"/>
    </reaction>
</comment>
<dbReference type="InterPro" id="IPR050464">
    <property type="entry name" value="Zeta_carotene_desat/Oxidored"/>
</dbReference>
<evidence type="ECO:0000256" key="5">
    <source>
        <dbReference type="ARBA" id="ARBA00022630"/>
    </source>
</evidence>
<dbReference type="EMBL" id="ML220139">
    <property type="protein sequence ID" value="TGZ78638.1"/>
    <property type="molecule type" value="Genomic_DNA"/>
</dbReference>
<comment type="similarity">
    <text evidence="3 11">Belongs to the protoporphyrinogen/coproporphyrinogen oxidase family. Protoporphyrinogen oxidase subfamily.</text>
</comment>
<proteinExistence type="inferred from homology"/>
<dbReference type="PANTHER" id="PTHR42923:SF3">
    <property type="entry name" value="PROTOPORPHYRINOGEN OXIDASE"/>
    <property type="match status" value="1"/>
</dbReference>
<evidence type="ECO:0000313" key="14">
    <source>
        <dbReference type="Proteomes" id="UP000298138"/>
    </source>
</evidence>
<evidence type="ECO:0000256" key="2">
    <source>
        <dbReference type="ARBA" id="ARBA00005073"/>
    </source>
</evidence>
<evidence type="ECO:0000256" key="4">
    <source>
        <dbReference type="ARBA" id="ARBA00012867"/>
    </source>
</evidence>
<dbReference type="Gene3D" id="3.50.50.60">
    <property type="entry name" value="FAD/NAD(P)-binding domain"/>
    <property type="match status" value="1"/>
</dbReference>
<name>A0A4S2MSB5_9PEZI</name>
<dbReference type="GO" id="GO:0005743">
    <property type="term" value="C:mitochondrial inner membrane"/>
    <property type="evidence" value="ECO:0007669"/>
    <property type="project" value="UniProtKB-SubCell"/>
</dbReference>
<dbReference type="STRING" id="341454.A0A4S2MSB5"/>
<keyword evidence="5 11" id="KW-0285">Flavoprotein</keyword>
<evidence type="ECO:0000256" key="6">
    <source>
        <dbReference type="ARBA" id="ARBA00022827"/>
    </source>
</evidence>
<dbReference type="InParanoid" id="A0A4S2MSB5"/>
<dbReference type="PANTHER" id="PTHR42923">
    <property type="entry name" value="PROTOPORPHYRINOGEN OXIDASE"/>
    <property type="match status" value="1"/>
</dbReference>
<comment type="cofactor">
    <cofactor evidence="11">
        <name>FAD</name>
        <dbReference type="ChEBI" id="CHEBI:57692"/>
    </cofactor>
    <text evidence="11">Binds 1 FAD per subunit.</text>
</comment>
<comment type="pathway">
    <text evidence="2 11">Porphyrin-containing compound metabolism; protoporphyrin-IX biosynthesis; protoporphyrin-IX from protoporphyrinogen-IX: step 1/1.</text>
</comment>
<protein>
    <recommendedName>
        <fullName evidence="4 11">Protoporphyrinogen oxidase</fullName>
        <ecNumber evidence="4 11">1.3.3.4</ecNumber>
    </recommendedName>
</protein>
<evidence type="ECO:0000313" key="13">
    <source>
        <dbReference type="EMBL" id="TGZ78638.1"/>
    </source>
</evidence>
<comment type="function">
    <text evidence="1 11">Catalyzes the 6-electron oxidation of protoporphyrinogen-IX to form protoporphyrin-IX.</text>
</comment>
<accession>A0A4S2MSB5</accession>
<evidence type="ECO:0000256" key="10">
    <source>
        <dbReference type="ARBA" id="ARBA00047554"/>
    </source>
</evidence>
<evidence type="ECO:0000256" key="11">
    <source>
        <dbReference type="RuleBase" id="RU367069"/>
    </source>
</evidence>
<evidence type="ECO:0000256" key="9">
    <source>
        <dbReference type="ARBA" id="ARBA00023244"/>
    </source>
</evidence>
<evidence type="ECO:0000256" key="8">
    <source>
        <dbReference type="ARBA" id="ARBA00023133"/>
    </source>
</evidence>
<dbReference type="FunCoup" id="A0A4S2MSB5">
    <property type="interactions" value="510"/>
</dbReference>
<dbReference type="GO" id="GO:0004729">
    <property type="term" value="F:oxygen-dependent protoporphyrinogen oxidase activity"/>
    <property type="evidence" value="ECO:0007669"/>
    <property type="project" value="UniProtKB-UniRule"/>
</dbReference>
<dbReference type="GO" id="GO:0006782">
    <property type="term" value="P:protoporphyrinogen IX biosynthetic process"/>
    <property type="evidence" value="ECO:0007669"/>
    <property type="project" value="UniProtKB-UniRule"/>
</dbReference>
<dbReference type="Proteomes" id="UP000298138">
    <property type="component" value="Unassembled WGS sequence"/>
</dbReference>
<dbReference type="AlphaFoldDB" id="A0A4S2MSB5"/>
<dbReference type="Pfam" id="PF01593">
    <property type="entry name" value="Amino_oxidase"/>
    <property type="match status" value="1"/>
</dbReference>
<dbReference type="InterPro" id="IPR002937">
    <property type="entry name" value="Amino_oxidase"/>
</dbReference>
<reference evidence="13 14" key="1">
    <citation type="submission" date="2019-04" db="EMBL/GenBank/DDBJ databases">
        <title>Comparative genomics and transcriptomics to analyze fruiting body development in filamentous ascomycetes.</title>
        <authorList>
            <consortium name="DOE Joint Genome Institute"/>
            <person name="Lutkenhaus R."/>
            <person name="Traeger S."/>
            <person name="Breuer J."/>
            <person name="Kuo A."/>
            <person name="Lipzen A."/>
            <person name="Pangilinan J."/>
            <person name="Dilworth D."/>
            <person name="Sandor L."/>
            <person name="Poggeler S."/>
            <person name="Barry K."/>
            <person name="Grigoriev I.V."/>
            <person name="Nowrousian M."/>
        </authorList>
    </citation>
    <scope>NUCLEOTIDE SEQUENCE [LARGE SCALE GENOMIC DNA]</scope>
    <source>
        <strain evidence="13 14">CBS 389.68</strain>
    </source>
</reference>
<evidence type="ECO:0000256" key="7">
    <source>
        <dbReference type="ARBA" id="ARBA00023002"/>
    </source>
</evidence>
<comment type="subcellular location">
    <subcellularLocation>
        <location evidence="11">Mitochondrion inner membrane</location>
    </subcellularLocation>
</comment>
<dbReference type="UniPathway" id="UPA00251">
    <property type="reaction ID" value="UER00324"/>
</dbReference>
<dbReference type="NCBIfam" id="TIGR00562">
    <property type="entry name" value="proto_IX_ox"/>
    <property type="match status" value="1"/>
</dbReference>
<dbReference type="SUPFAM" id="SSF54373">
    <property type="entry name" value="FAD-linked reductases, C-terminal domain"/>
    <property type="match status" value="1"/>
</dbReference>
<keyword evidence="9 11" id="KW-0627">Porphyrin biosynthesis</keyword>
<evidence type="ECO:0000256" key="1">
    <source>
        <dbReference type="ARBA" id="ARBA00002600"/>
    </source>
</evidence>
<dbReference type="InterPro" id="IPR004572">
    <property type="entry name" value="Protoporphyrinogen_oxidase"/>
</dbReference>
<feature type="domain" description="Amine oxidase" evidence="12">
    <location>
        <begin position="57"/>
        <end position="454"/>
    </location>
</feature>
<evidence type="ECO:0000259" key="12">
    <source>
        <dbReference type="Pfam" id="PF01593"/>
    </source>
</evidence>
<evidence type="ECO:0000256" key="3">
    <source>
        <dbReference type="ARBA" id="ARBA00010551"/>
    </source>
</evidence>
<dbReference type="SUPFAM" id="SSF51905">
    <property type="entry name" value="FAD/NAD(P)-binding domain"/>
    <property type="match status" value="1"/>
</dbReference>
<keyword evidence="14" id="KW-1185">Reference proteome</keyword>
<keyword evidence="6 11" id="KW-0274">FAD</keyword>
<keyword evidence="8 11" id="KW-0350">Heme biosynthesis</keyword>
<dbReference type="EC" id="1.3.3.4" evidence="4 11"/>